<dbReference type="GO" id="GO:0008270">
    <property type="term" value="F:zinc ion binding"/>
    <property type="evidence" value="ECO:0007669"/>
    <property type="project" value="InterPro"/>
</dbReference>
<keyword evidence="6" id="KW-0234">DNA repair</keyword>
<keyword evidence="5" id="KW-0238">DNA-binding</keyword>
<feature type="domain" description="DNA mismatch repair proteins mutS family" evidence="8">
    <location>
        <begin position="657"/>
        <end position="847"/>
    </location>
</feature>
<dbReference type="Gene3D" id="1.10.1420.10">
    <property type="match status" value="1"/>
</dbReference>
<dbReference type="SUPFAM" id="SSF48334">
    <property type="entry name" value="DNA repair protein MutS, domain III"/>
    <property type="match status" value="1"/>
</dbReference>
<evidence type="ECO:0000256" key="3">
    <source>
        <dbReference type="ARBA" id="ARBA00022763"/>
    </source>
</evidence>
<evidence type="ECO:0000259" key="8">
    <source>
        <dbReference type="SMART" id="SM00534"/>
    </source>
</evidence>
<dbReference type="Gene3D" id="3.40.50.300">
    <property type="entry name" value="P-loop containing nucleotide triphosphate hydrolases"/>
    <property type="match status" value="1"/>
</dbReference>
<proteinExistence type="inferred from homology"/>
<protein>
    <recommendedName>
        <fullName evidence="10">DNA mismatch repair proteins mutS family domain-containing protein</fullName>
    </recommendedName>
</protein>
<dbReference type="AlphaFoldDB" id="A0A6C0BGR3"/>
<dbReference type="GO" id="GO:0005524">
    <property type="term" value="F:ATP binding"/>
    <property type="evidence" value="ECO:0007669"/>
    <property type="project" value="UniProtKB-KW"/>
</dbReference>
<dbReference type="PANTHER" id="PTHR11361">
    <property type="entry name" value="DNA MISMATCH REPAIR PROTEIN MUTS FAMILY MEMBER"/>
    <property type="match status" value="1"/>
</dbReference>
<sequence>MSGKEDKKTMIQLYQNFYKEAIEAYGEKVIVLMQVGKFFEMYDILDTETNTSPTNLREAASLLEISVSETPLQDKKAKLFAGFPEQSVKKYERIIIRLGYRGIFITQEKQGAKVTKREISNIVSAGTFTEVEEEVKDRWLWSFFCEMTDTDYLFHSAAINCSTGQIILGNTTVSARNEHFQADDIYLALSTYEPAEVIVWTGDDCSLTEQFIRESFHLSPSIGLFIRRYPALKGAAKREEDILIKSFAKEKALLFSQLDLARKPELRTVLALLLSFVEEHNPSLIIGLQIPTDFQASDHVRLGNHMLEQVGMIATERPQECYFHYFNSGIRTACGRRGLRLRLLQPIKDIAILRKRVKTIEGWQKGPTASKQCVLNGLKKVYDIERLYRKLNLRSIQIGDVWKLLCSIYAIHEIVEGAAACSYIANPALDISVIEKTWDLDTLEVMKQFEGNGFTAMMHPWILKKFPQQDEFQQKWLKIKEEATKLLESFKTIVPDGLQIVELPDAPFSFTATKTRCEKVAKHYNLNLRVDDIHGTFYLRSSSIDELNKNALQIQRSWMLDYIYIWNTEITNLSKILETQFPIILEIISTVDIDLMLATKAEEYGYCLPTYLEGEKSGFSAVGLRHGILERIRKEVSYVPHNISLGSLAGKDIGSSENGILLFGVNSSGKSSLMKSIGLSVLMAQAGCPVPATSFNLVPYSSIFTRILGNDNLWAGMSSFVVEMTEFRSILQYSDSGSLVLGDELCAGTETASAAALVASGLECLLEKNVSFFFATHLHELHRFPELETRHGLKWLHLSVEYNSESGLLIYNRQMQEGSGSMMYGLEVCRALKMPSAFLEKATEFRRRLNGQAMGGALGAPLSRYNSSVVRKACEICKKPGSHDLEVHHLVPQEVAKKKNKMVAPGIHMNQKSNLAVLCEECHTKHHKGLLKIEGWLDTSSGPVLSFKT</sequence>
<keyword evidence="3" id="KW-0227">DNA damage</keyword>
<reference evidence="9" key="1">
    <citation type="journal article" date="2020" name="Nature">
        <title>Giant virus diversity and host interactions through global metagenomics.</title>
        <authorList>
            <person name="Schulz F."/>
            <person name="Roux S."/>
            <person name="Paez-Espino D."/>
            <person name="Jungbluth S."/>
            <person name="Walsh D.A."/>
            <person name="Denef V.J."/>
            <person name="McMahon K.D."/>
            <person name="Konstantinidis K.T."/>
            <person name="Eloe-Fadrosh E.A."/>
            <person name="Kyrpides N.C."/>
            <person name="Woyke T."/>
        </authorList>
    </citation>
    <scope>NUCLEOTIDE SEQUENCE</scope>
    <source>
        <strain evidence="9">GVMAG-M-3300013006-15</strain>
    </source>
</reference>
<dbReference type="GO" id="GO:0005739">
    <property type="term" value="C:mitochondrion"/>
    <property type="evidence" value="ECO:0007669"/>
    <property type="project" value="TreeGrafter"/>
</dbReference>
<organism evidence="9">
    <name type="scientific">viral metagenome</name>
    <dbReference type="NCBI Taxonomy" id="1070528"/>
    <lineage>
        <taxon>unclassified sequences</taxon>
        <taxon>metagenomes</taxon>
        <taxon>organismal metagenomes</taxon>
    </lineage>
</organism>
<dbReference type="Pfam" id="PF01624">
    <property type="entry name" value="MutS_I"/>
    <property type="match status" value="1"/>
</dbReference>
<dbReference type="GO" id="GO:0005634">
    <property type="term" value="C:nucleus"/>
    <property type="evidence" value="ECO:0007669"/>
    <property type="project" value="TreeGrafter"/>
</dbReference>
<dbReference type="InterPro" id="IPR017261">
    <property type="entry name" value="DNA_mismatch_repair_MutS/MSH"/>
</dbReference>
<dbReference type="GO" id="GO:0043504">
    <property type="term" value="P:mitochondrial DNA repair"/>
    <property type="evidence" value="ECO:0007669"/>
    <property type="project" value="TreeGrafter"/>
</dbReference>
<evidence type="ECO:0000313" key="9">
    <source>
        <dbReference type="EMBL" id="QHS91535.1"/>
    </source>
</evidence>
<dbReference type="InterPro" id="IPR002711">
    <property type="entry name" value="HNH"/>
</dbReference>
<dbReference type="InterPro" id="IPR007696">
    <property type="entry name" value="DNA_mismatch_repair_MutS_core"/>
</dbReference>
<dbReference type="GO" id="GO:0004519">
    <property type="term" value="F:endonuclease activity"/>
    <property type="evidence" value="ECO:0007669"/>
    <property type="project" value="InterPro"/>
</dbReference>
<dbReference type="Pfam" id="PF00488">
    <property type="entry name" value="MutS_V"/>
    <property type="match status" value="1"/>
</dbReference>
<dbReference type="InterPro" id="IPR003615">
    <property type="entry name" value="HNH_nuc"/>
</dbReference>
<dbReference type="SMART" id="SM00533">
    <property type="entry name" value="MUTSd"/>
    <property type="match status" value="1"/>
</dbReference>
<name>A0A6C0BGR3_9ZZZZ</name>
<dbReference type="InterPro" id="IPR027417">
    <property type="entry name" value="P-loop_NTPase"/>
</dbReference>
<dbReference type="Gene3D" id="1.10.30.50">
    <property type="match status" value="1"/>
</dbReference>
<dbReference type="GO" id="GO:0140664">
    <property type="term" value="F:ATP-dependent DNA damage sensor activity"/>
    <property type="evidence" value="ECO:0007669"/>
    <property type="project" value="InterPro"/>
</dbReference>
<dbReference type="Gene3D" id="3.40.1170.10">
    <property type="entry name" value="DNA repair protein MutS, domain I"/>
    <property type="match status" value="1"/>
</dbReference>
<dbReference type="InterPro" id="IPR036187">
    <property type="entry name" value="DNA_mismatch_repair_MutS_sf"/>
</dbReference>
<accession>A0A6C0BGR3</accession>
<dbReference type="Pfam" id="PF01844">
    <property type="entry name" value="HNH"/>
    <property type="match status" value="1"/>
</dbReference>
<evidence type="ECO:0000259" key="7">
    <source>
        <dbReference type="SMART" id="SM00533"/>
    </source>
</evidence>
<dbReference type="EMBL" id="MN739162">
    <property type="protein sequence ID" value="QHS91535.1"/>
    <property type="molecule type" value="Genomic_DNA"/>
</dbReference>
<dbReference type="CDD" id="cd00085">
    <property type="entry name" value="HNHc"/>
    <property type="match status" value="1"/>
</dbReference>
<dbReference type="InterPro" id="IPR007695">
    <property type="entry name" value="DNA_mismatch_repair_MutS-lik_N"/>
</dbReference>
<dbReference type="SUPFAM" id="SSF55271">
    <property type="entry name" value="DNA repair protein MutS, domain I"/>
    <property type="match status" value="1"/>
</dbReference>
<feature type="domain" description="DNA mismatch repair protein MutS core" evidence="7">
    <location>
        <begin position="317"/>
        <end position="632"/>
    </location>
</feature>
<dbReference type="PIRSF" id="PIRSF037677">
    <property type="entry name" value="DNA_mis_repair_Msh6"/>
    <property type="match status" value="1"/>
</dbReference>
<dbReference type="SUPFAM" id="SSF52540">
    <property type="entry name" value="P-loop containing nucleoside triphosphate hydrolases"/>
    <property type="match status" value="1"/>
</dbReference>
<evidence type="ECO:0000256" key="2">
    <source>
        <dbReference type="ARBA" id="ARBA00022741"/>
    </source>
</evidence>
<evidence type="ECO:0008006" key="10">
    <source>
        <dbReference type="Google" id="ProtNLM"/>
    </source>
</evidence>
<evidence type="ECO:0000256" key="1">
    <source>
        <dbReference type="ARBA" id="ARBA00006271"/>
    </source>
</evidence>
<evidence type="ECO:0000256" key="6">
    <source>
        <dbReference type="ARBA" id="ARBA00023204"/>
    </source>
</evidence>
<keyword evidence="4" id="KW-0067">ATP-binding</keyword>
<keyword evidence="2" id="KW-0547">Nucleotide-binding</keyword>
<dbReference type="SMART" id="SM00534">
    <property type="entry name" value="MUTSac"/>
    <property type="match status" value="1"/>
</dbReference>
<dbReference type="GO" id="GO:0030983">
    <property type="term" value="F:mismatched DNA binding"/>
    <property type="evidence" value="ECO:0007669"/>
    <property type="project" value="InterPro"/>
</dbReference>
<comment type="similarity">
    <text evidence="1">Belongs to the DNA mismatch repair MutS family.</text>
</comment>
<evidence type="ECO:0000256" key="4">
    <source>
        <dbReference type="ARBA" id="ARBA00022840"/>
    </source>
</evidence>
<dbReference type="InterPro" id="IPR000432">
    <property type="entry name" value="DNA_mismatch_repair_MutS_C"/>
</dbReference>
<dbReference type="GO" id="GO:0006298">
    <property type="term" value="P:mismatch repair"/>
    <property type="evidence" value="ECO:0007669"/>
    <property type="project" value="InterPro"/>
</dbReference>
<dbReference type="PANTHER" id="PTHR11361:SF34">
    <property type="entry name" value="DNA MISMATCH REPAIR PROTEIN MSH1, MITOCHONDRIAL"/>
    <property type="match status" value="1"/>
</dbReference>
<dbReference type="InterPro" id="IPR045076">
    <property type="entry name" value="MutS"/>
</dbReference>
<evidence type="ECO:0000256" key="5">
    <source>
        <dbReference type="ARBA" id="ARBA00023125"/>
    </source>
</evidence>
<dbReference type="Pfam" id="PF05192">
    <property type="entry name" value="MutS_III"/>
    <property type="match status" value="1"/>
</dbReference>
<dbReference type="InterPro" id="IPR016151">
    <property type="entry name" value="DNA_mismatch_repair_MutS_N"/>
</dbReference>